<dbReference type="GO" id="GO:0000976">
    <property type="term" value="F:transcription cis-regulatory region binding"/>
    <property type="evidence" value="ECO:0007669"/>
    <property type="project" value="TreeGrafter"/>
</dbReference>
<dbReference type="Gene3D" id="1.10.357.10">
    <property type="entry name" value="Tetracycline Repressor, domain 2"/>
    <property type="match status" value="1"/>
</dbReference>
<dbReference type="EMBL" id="CP011058">
    <property type="protein sequence ID" value="AJY77738.1"/>
    <property type="molecule type" value="Genomic_DNA"/>
</dbReference>
<evidence type="ECO:0000313" key="4">
    <source>
        <dbReference type="EMBL" id="AJY77738.1"/>
    </source>
</evidence>
<dbReference type="InterPro" id="IPR036271">
    <property type="entry name" value="Tet_transcr_reg_TetR-rel_C_sf"/>
</dbReference>
<evidence type="ECO:0000259" key="3">
    <source>
        <dbReference type="PROSITE" id="PS50977"/>
    </source>
</evidence>
<dbReference type="HOGENOM" id="CLU_069356_15_11_9"/>
<dbReference type="SUPFAM" id="SSF46689">
    <property type="entry name" value="Homeodomain-like"/>
    <property type="match status" value="1"/>
</dbReference>
<dbReference type="AlphaFoldDB" id="A0A0D5NS65"/>
<proteinExistence type="predicted"/>
<dbReference type="PROSITE" id="PS01081">
    <property type="entry name" value="HTH_TETR_1"/>
    <property type="match status" value="1"/>
</dbReference>
<protein>
    <recommendedName>
        <fullName evidence="3">HTH tetR-type domain-containing protein</fullName>
    </recommendedName>
</protein>
<dbReference type="InterPro" id="IPR009057">
    <property type="entry name" value="Homeodomain-like_sf"/>
</dbReference>
<dbReference type="PROSITE" id="PS50977">
    <property type="entry name" value="HTH_TETR_2"/>
    <property type="match status" value="1"/>
</dbReference>
<dbReference type="KEGG" id="pbj:VN24_14450"/>
<feature type="domain" description="HTH tetR-type" evidence="3">
    <location>
        <begin position="15"/>
        <end position="75"/>
    </location>
</feature>
<keyword evidence="1 2" id="KW-0238">DNA-binding</keyword>
<reference evidence="4 5" key="1">
    <citation type="journal article" date="2015" name="J. Biotechnol.">
        <title>Complete genome sequence of Paenibacillus beijingensis 7188(T) (=DSM 24997(T)), a novel rhizobacterium from jujube garden soil.</title>
        <authorList>
            <person name="Kwak Y."/>
            <person name="Shin J.H."/>
        </authorList>
    </citation>
    <scope>NUCLEOTIDE SEQUENCE [LARGE SCALE GENOMIC DNA]</scope>
    <source>
        <strain evidence="4 5">DSM 24997</strain>
    </source>
</reference>
<gene>
    <name evidence="4" type="ORF">VN24_14450</name>
</gene>
<dbReference type="GO" id="GO:0003700">
    <property type="term" value="F:DNA-binding transcription factor activity"/>
    <property type="evidence" value="ECO:0007669"/>
    <property type="project" value="TreeGrafter"/>
</dbReference>
<dbReference type="PANTHER" id="PTHR30055">
    <property type="entry name" value="HTH-TYPE TRANSCRIPTIONAL REGULATOR RUTR"/>
    <property type="match status" value="1"/>
</dbReference>
<evidence type="ECO:0000313" key="5">
    <source>
        <dbReference type="Proteomes" id="UP000032633"/>
    </source>
</evidence>
<dbReference type="SUPFAM" id="SSF48498">
    <property type="entry name" value="Tetracyclin repressor-like, C-terminal domain"/>
    <property type="match status" value="1"/>
</dbReference>
<dbReference type="InterPro" id="IPR050109">
    <property type="entry name" value="HTH-type_TetR-like_transc_reg"/>
</dbReference>
<feature type="DNA-binding region" description="H-T-H motif" evidence="2">
    <location>
        <begin position="38"/>
        <end position="57"/>
    </location>
</feature>
<sequence length="205" mass="22994">MQEVGVTEHDKQDKQDKQERIINAAYQVLAEKGYDEASTKEIARVAGVAQGLISYYFSSKDLLFAEVFRRESQRYCESLSFLRSHGEQPMTVDTIKSALSVPKSRAEDNPSWIKLRYELFALGLRNPAVSGSIKDTLASKRAHLSELIESVGKLPEEHARKLAPILLSVFDGLGLQKLCDEDFDYDGAYDTLAVMIGAYLKTVRQ</sequence>
<dbReference type="PATRIC" id="fig|1126833.4.peg.3159"/>
<dbReference type="Pfam" id="PF00440">
    <property type="entry name" value="TetR_N"/>
    <property type="match status" value="1"/>
</dbReference>
<dbReference type="PANTHER" id="PTHR30055:SF226">
    <property type="entry name" value="HTH-TYPE TRANSCRIPTIONAL REGULATOR PKSA"/>
    <property type="match status" value="1"/>
</dbReference>
<evidence type="ECO:0000256" key="1">
    <source>
        <dbReference type="ARBA" id="ARBA00023125"/>
    </source>
</evidence>
<evidence type="ECO:0000256" key="2">
    <source>
        <dbReference type="PROSITE-ProRule" id="PRU00335"/>
    </source>
</evidence>
<dbReference type="InterPro" id="IPR023772">
    <property type="entry name" value="DNA-bd_HTH_TetR-type_CS"/>
</dbReference>
<accession>A0A0D5NS65</accession>
<dbReference type="PRINTS" id="PR00455">
    <property type="entry name" value="HTHTETR"/>
</dbReference>
<keyword evidence="5" id="KW-1185">Reference proteome</keyword>
<dbReference type="Proteomes" id="UP000032633">
    <property type="component" value="Chromosome"/>
</dbReference>
<dbReference type="STRING" id="1126833.VN24_14450"/>
<reference evidence="5" key="2">
    <citation type="submission" date="2015-03" db="EMBL/GenBank/DDBJ databases">
        <title>Genome sequence of Paenibacillus beijingensis strain DSM 24997T.</title>
        <authorList>
            <person name="Kwak Y."/>
            <person name="Shin J.-H."/>
        </authorList>
    </citation>
    <scope>NUCLEOTIDE SEQUENCE [LARGE SCALE GENOMIC DNA]</scope>
    <source>
        <strain evidence="5">DSM 24997</strain>
    </source>
</reference>
<organism evidence="4 5">
    <name type="scientific">Paenibacillus beijingensis</name>
    <dbReference type="NCBI Taxonomy" id="1126833"/>
    <lineage>
        <taxon>Bacteria</taxon>
        <taxon>Bacillati</taxon>
        <taxon>Bacillota</taxon>
        <taxon>Bacilli</taxon>
        <taxon>Bacillales</taxon>
        <taxon>Paenibacillaceae</taxon>
        <taxon>Paenibacillus</taxon>
    </lineage>
</organism>
<dbReference type="InterPro" id="IPR001647">
    <property type="entry name" value="HTH_TetR"/>
</dbReference>
<name>A0A0D5NS65_9BACL</name>